<evidence type="ECO:0000256" key="1">
    <source>
        <dbReference type="SAM" id="Phobius"/>
    </source>
</evidence>
<evidence type="ECO:0000313" key="2">
    <source>
        <dbReference type="EMBL" id="KSU84630.1"/>
    </source>
</evidence>
<organism evidence="2 3">
    <name type="scientific">Fictibacillus enclensis</name>
    <dbReference type="NCBI Taxonomy" id="1017270"/>
    <lineage>
        <taxon>Bacteria</taxon>
        <taxon>Bacillati</taxon>
        <taxon>Bacillota</taxon>
        <taxon>Bacilli</taxon>
        <taxon>Bacillales</taxon>
        <taxon>Fictibacillaceae</taxon>
        <taxon>Fictibacillus</taxon>
    </lineage>
</organism>
<sequence length="62" mass="6549">MGYIITALIAGVVIAALTIFIGLQKDAKYGSSTKSNLTRLTAIYIALIVFCLIGLGLYIGNL</sequence>
<accession>A0A0V8JBS1</accession>
<name>A0A0V8JBS1_9BACL</name>
<comment type="caution">
    <text evidence="2">The sequence shown here is derived from an EMBL/GenBank/DDBJ whole genome shotgun (WGS) entry which is preliminary data.</text>
</comment>
<proteinExistence type="predicted"/>
<keyword evidence="1" id="KW-1133">Transmembrane helix</keyword>
<dbReference type="Proteomes" id="UP000054099">
    <property type="component" value="Unassembled WGS sequence"/>
</dbReference>
<dbReference type="OrthoDB" id="2930540at2"/>
<reference evidence="2 3" key="1">
    <citation type="journal article" date="2014" name="Antonie Van Leeuwenhoek">
        <title>Fictibacillus enclensis sp. nov., isolated from marine sediment.</title>
        <authorList>
            <person name="Dastager S.G."/>
            <person name="Mawlankar R."/>
            <person name="Srinivasan K."/>
            <person name="Tang S.K."/>
            <person name="Lee J.C."/>
            <person name="Ramana V.V."/>
            <person name="Shouche Y.S."/>
        </authorList>
    </citation>
    <scope>NUCLEOTIDE SEQUENCE [LARGE SCALE GENOMIC DNA]</scope>
    <source>
        <strain evidence="2 3">NIO-1003</strain>
    </source>
</reference>
<keyword evidence="1" id="KW-0812">Transmembrane</keyword>
<gene>
    <name evidence="2" type="ORF">AS030_03590</name>
</gene>
<keyword evidence="3" id="KW-1185">Reference proteome</keyword>
<feature type="transmembrane region" description="Helical" evidence="1">
    <location>
        <begin position="6"/>
        <end position="23"/>
    </location>
</feature>
<dbReference type="AlphaFoldDB" id="A0A0V8JBS1"/>
<dbReference type="EMBL" id="LNQN01000001">
    <property type="protein sequence ID" value="KSU84630.1"/>
    <property type="molecule type" value="Genomic_DNA"/>
</dbReference>
<protein>
    <recommendedName>
        <fullName evidence="4">Group-specific protein</fullName>
    </recommendedName>
</protein>
<evidence type="ECO:0008006" key="4">
    <source>
        <dbReference type="Google" id="ProtNLM"/>
    </source>
</evidence>
<evidence type="ECO:0000313" key="3">
    <source>
        <dbReference type="Proteomes" id="UP000054099"/>
    </source>
</evidence>
<feature type="transmembrane region" description="Helical" evidence="1">
    <location>
        <begin position="43"/>
        <end position="60"/>
    </location>
</feature>
<keyword evidence="1" id="KW-0472">Membrane</keyword>
<dbReference type="RefSeq" id="WP_061968473.1">
    <property type="nucleotide sequence ID" value="NZ_FMAV01000001.1"/>
</dbReference>